<gene>
    <name evidence="3" type="ORF">C8J55DRAFT_562584</name>
</gene>
<comment type="caution">
    <text evidence="3">The sequence shown here is derived from an EMBL/GenBank/DDBJ whole genome shotgun (WGS) entry which is preliminary data.</text>
</comment>
<accession>A0A9W9A5C1</accession>
<evidence type="ECO:0000313" key="4">
    <source>
        <dbReference type="Proteomes" id="UP001150238"/>
    </source>
</evidence>
<feature type="region of interest" description="Disordered" evidence="1">
    <location>
        <begin position="61"/>
        <end position="80"/>
    </location>
</feature>
<protein>
    <submittedName>
        <fullName evidence="3">Uncharacterized protein</fullName>
    </submittedName>
</protein>
<keyword evidence="2" id="KW-0732">Signal</keyword>
<evidence type="ECO:0000313" key="3">
    <source>
        <dbReference type="EMBL" id="KAJ4474743.1"/>
    </source>
</evidence>
<feature type="signal peptide" evidence="2">
    <location>
        <begin position="1"/>
        <end position="27"/>
    </location>
</feature>
<name>A0A9W9A5C1_9AGAR</name>
<reference evidence="3" key="2">
    <citation type="journal article" date="2023" name="Proc. Natl. Acad. Sci. U.S.A.">
        <title>A global phylogenomic analysis of the shiitake genus Lentinula.</title>
        <authorList>
            <person name="Sierra-Patev S."/>
            <person name="Min B."/>
            <person name="Naranjo-Ortiz M."/>
            <person name="Looney B."/>
            <person name="Konkel Z."/>
            <person name="Slot J.C."/>
            <person name="Sakamoto Y."/>
            <person name="Steenwyk J.L."/>
            <person name="Rokas A."/>
            <person name="Carro J."/>
            <person name="Camarero S."/>
            <person name="Ferreira P."/>
            <person name="Molpeceres G."/>
            <person name="Ruiz-Duenas F.J."/>
            <person name="Serrano A."/>
            <person name="Henrissat B."/>
            <person name="Drula E."/>
            <person name="Hughes K.W."/>
            <person name="Mata J.L."/>
            <person name="Ishikawa N.K."/>
            <person name="Vargas-Isla R."/>
            <person name="Ushijima S."/>
            <person name="Smith C.A."/>
            <person name="Donoghue J."/>
            <person name="Ahrendt S."/>
            <person name="Andreopoulos W."/>
            <person name="He G."/>
            <person name="LaButti K."/>
            <person name="Lipzen A."/>
            <person name="Ng V."/>
            <person name="Riley R."/>
            <person name="Sandor L."/>
            <person name="Barry K."/>
            <person name="Martinez A.T."/>
            <person name="Xiao Y."/>
            <person name="Gibbons J.G."/>
            <person name="Terashima K."/>
            <person name="Grigoriev I.V."/>
            <person name="Hibbett D."/>
        </authorList>
    </citation>
    <scope>NUCLEOTIDE SEQUENCE</scope>
    <source>
        <strain evidence="3">Sp2 HRB7682 ss15</strain>
    </source>
</reference>
<evidence type="ECO:0000256" key="2">
    <source>
        <dbReference type="SAM" id="SignalP"/>
    </source>
</evidence>
<dbReference type="EMBL" id="JANVFS010000023">
    <property type="protein sequence ID" value="KAJ4474743.1"/>
    <property type="molecule type" value="Genomic_DNA"/>
</dbReference>
<dbReference type="Proteomes" id="UP001150238">
    <property type="component" value="Unassembled WGS sequence"/>
</dbReference>
<reference evidence="3" key="1">
    <citation type="submission" date="2022-08" db="EMBL/GenBank/DDBJ databases">
        <authorList>
            <consortium name="DOE Joint Genome Institute"/>
            <person name="Min B."/>
            <person name="Riley R."/>
            <person name="Sierra-Patev S."/>
            <person name="Naranjo-Ortiz M."/>
            <person name="Looney B."/>
            <person name="Konkel Z."/>
            <person name="Slot J.C."/>
            <person name="Sakamoto Y."/>
            <person name="Steenwyk J.L."/>
            <person name="Rokas A."/>
            <person name="Carro J."/>
            <person name="Camarero S."/>
            <person name="Ferreira P."/>
            <person name="Molpeceres G."/>
            <person name="Ruiz-Duenas F.J."/>
            <person name="Serrano A."/>
            <person name="Henrissat B."/>
            <person name="Drula E."/>
            <person name="Hughes K.W."/>
            <person name="Mata J.L."/>
            <person name="Ishikawa N.K."/>
            <person name="Vargas-Isla R."/>
            <person name="Ushijima S."/>
            <person name="Smith C.A."/>
            <person name="Ahrendt S."/>
            <person name="Andreopoulos W."/>
            <person name="He G."/>
            <person name="Labutti K."/>
            <person name="Lipzen A."/>
            <person name="Ng V."/>
            <person name="Sandor L."/>
            <person name="Barry K."/>
            <person name="Martinez A.T."/>
            <person name="Xiao Y."/>
            <person name="Gibbons J.G."/>
            <person name="Terashima K."/>
            <person name="Hibbett D.S."/>
            <person name="Grigoriev I.V."/>
        </authorList>
    </citation>
    <scope>NUCLEOTIDE SEQUENCE</scope>
    <source>
        <strain evidence="3">Sp2 HRB7682 ss15</strain>
    </source>
</reference>
<evidence type="ECO:0000256" key="1">
    <source>
        <dbReference type="SAM" id="MobiDB-lite"/>
    </source>
</evidence>
<feature type="chain" id="PRO_5040848205" evidence="2">
    <location>
        <begin position="28"/>
        <end position="283"/>
    </location>
</feature>
<dbReference type="AlphaFoldDB" id="A0A9W9A5C1"/>
<sequence length="283" mass="32043">MLLSDFLRSFVLMINLWSPLAISTVRAAPLSLNETLIERMVDGDNNPSHAALLEGRNDPHPLAIRGKGQSKVNKGKKTNSQSKPIPVYFFDCGSLVPFQDATLKPGYLYKSAWYLELDPDHPSVFRPQCFSVFTEYWLAPQKEKILDLTTRSDATQIILTNMDIQAKLEKLKKSSKLPETLRQHKEKMDVYDVVIMREPSGETLYAALLNDEGKLRPTIERLPESNPEHLNDPSVATRLPTLTYDQHHEAEYLENAWKLMKHAEGYSGSAVASENDGDWSTDQ</sequence>
<organism evidence="3 4">
    <name type="scientific">Lentinula lateritia</name>
    <dbReference type="NCBI Taxonomy" id="40482"/>
    <lineage>
        <taxon>Eukaryota</taxon>
        <taxon>Fungi</taxon>
        <taxon>Dikarya</taxon>
        <taxon>Basidiomycota</taxon>
        <taxon>Agaricomycotina</taxon>
        <taxon>Agaricomycetes</taxon>
        <taxon>Agaricomycetidae</taxon>
        <taxon>Agaricales</taxon>
        <taxon>Marasmiineae</taxon>
        <taxon>Omphalotaceae</taxon>
        <taxon>Lentinula</taxon>
    </lineage>
</organism>
<proteinExistence type="predicted"/>